<dbReference type="InterPro" id="IPR025959">
    <property type="entry name" value="Winged_HTH_dom"/>
</dbReference>
<dbReference type="InterPro" id="IPR009057">
    <property type="entry name" value="Homeodomain-like_sf"/>
</dbReference>
<protein>
    <submittedName>
        <fullName evidence="3">Uncharacterized protein</fullName>
    </submittedName>
</protein>
<feature type="domain" description="Insertion element IS150 protein InsJ-like helix-turn-helix" evidence="1">
    <location>
        <begin position="1"/>
        <end position="40"/>
    </location>
</feature>
<organism evidence="3 4">
    <name type="scientific">Candidatus Kapaibacterium thiocyanatum</name>
    <dbReference type="NCBI Taxonomy" id="1895771"/>
    <lineage>
        <taxon>Bacteria</taxon>
        <taxon>Pseudomonadati</taxon>
        <taxon>Candidatus Kapaibacteriota</taxon>
        <taxon>Candidatus Kapaibacteriia</taxon>
        <taxon>Candidatus Kapaibacteriales</taxon>
        <taxon>Candidatus Kapaibacteriaceae</taxon>
        <taxon>Candidatus Kapaibacterium</taxon>
    </lineage>
</organism>
<dbReference type="SUPFAM" id="SSF46689">
    <property type="entry name" value="Homeodomain-like"/>
    <property type="match status" value="1"/>
</dbReference>
<dbReference type="Pfam" id="PF13518">
    <property type="entry name" value="HTH_28"/>
    <property type="match status" value="1"/>
</dbReference>
<dbReference type="Pfam" id="PF13592">
    <property type="entry name" value="HTH_33"/>
    <property type="match status" value="1"/>
</dbReference>
<dbReference type="InterPro" id="IPR055247">
    <property type="entry name" value="InsJ-like_HTH"/>
</dbReference>
<feature type="domain" description="Winged helix-turn helix" evidence="2">
    <location>
        <begin position="71"/>
        <end position="101"/>
    </location>
</feature>
<accession>A0A1M3KYP6</accession>
<name>A0A1M3KYP6_9BACT</name>
<evidence type="ECO:0000259" key="1">
    <source>
        <dbReference type="Pfam" id="PF13518"/>
    </source>
</evidence>
<evidence type="ECO:0000313" key="4">
    <source>
        <dbReference type="Proteomes" id="UP000184233"/>
    </source>
</evidence>
<sequence length="138" mass="15507">MQRGWRATDIAAALGVSKAAVSQWTKVIRDGGRNALASRKAPGATSQLTERHKKLIGAMQLDSPTVFGLQGDCWTRQLMQMMIKRLFGISYSLQHVGRLMKTTSTTRSKVPQTIRMELEELINMTDIAMARQRMKTKK</sequence>
<dbReference type="Proteomes" id="UP000184233">
    <property type="component" value="Unassembled WGS sequence"/>
</dbReference>
<reference evidence="3 4" key="1">
    <citation type="submission" date="2016-09" db="EMBL/GenBank/DDBJ databases">
        <title>Genome-resolved meta-omics ties microbial dynamics to process performance in biotechnology for thiocyanate degradation.</title>
        <authorList>
            <person name="Kantor R.S."/>
            <person name="Huddy R.J."/>
            <person name="Iyer R."/>
            <person name="Thomas B.C."/>
            <person name="Brown C.T."/>
            <person name="Anantharaman K."/>
            <person name="Tringe S."/>
            <person name="Hettich R.L."/>
            <person name="Harrison S.T."/>
            <person name="Banfield J.F."/>
        </authorList>
    </citation>
    <scope>NUCLEOTIDE SEQUENCE [LARGE SCALE GENOMIC DNA]</scope>
    <source>
        <strain evidence="3">59-99</strain>
    </source>
</reference>
<comment type="caution">
    <text evidence="3">The sequence shown here is derived from an EMBL/GenBank/DDBJ whole genome shotgun (WGS) entry which is preliminary data.</text>
</comment>
<evidence type="ECO:0000313" key="3">
    <source>
        <dbReference type="EMBL" id="OJX57638.1"/>
    </source>
</evidence>
<dbReference type="AlphaFoldDB" id="A0A1M3KYP6"/>
<dbReference type="EMBL" id="MKVH01000021">
    <property type="protein sequence ID" value="OJX57638.1"/>
    <property type="molecule type" value="Genomic_DNA"/>
</dbReference>
<dbReference type="STRING" id="1895771.BGO89_06610"/>
<evidence type="ECO:0000259" key="2">
    <source>
        <dbReference type="Pfam" id="PF13592"/>
    </source>
</evidence>
<proteinExistence type="predicted"/>
<gene>
    <name evidence="3" type="ORF">BGO89_06610</name>
</gene>